<evidence type="ECO:0000313" key="2">
    <source>
        <dbReference type="EMBL" id="KQL49374.1"/>
    </source>
</evidence>
<proteinExistence type="predicted"/>
<sequence length="408" mass="45590">MNLVTGKLYWPETLPNPTRYPELSADMMCDVVIVGGGEAGALCAYYLMQHDVDIVLVDKRQIAQGSSSANTGLLQFANDKSLTSCMHSFGEEKGVRFYQLCKQAVDQLEGISQSIGIFPDYRRRDCLYYASQTDDIKALQLEYQNLKKHGFPVRYLEQTEVEKRFSFSKSGAIYSTGDAEINPYKLANGIIEDATRKGTRVFNHTEIVNYKVEAGDTVILTKKGNRIRCKRVVFATGYETQTMKRNPNAILSTSSAIVTNPVEAFLGWPGTCLIWETARPYLYIRTSWEGRIIVGGLDEPNVEPQKRDASLLGKRDQLLKKVQELFPQIPLQADYYWSGTFAGTHDGLPIFGEQDGYPNCLFSLGYGGNGTVYATIGGQIIADMILKGSHPDAELFSFQRSEHETVPM</sequence>
<gene>
    <name evidence="2" type="ORF">AN963_06330</name>
</gene>
<dbReference type="SUPFAM" id="SSF51905">
    <property type="entry name" value="FAD/NAD(P)-binding domain"/>
    <property type="match status" value="1"/>
</dbReference>
<dbReference type="Gene3D" id="3.30.9.10">
    <property type="entry name" value="D-Amino Acid Oxidase, subunit A, domain 2"/>
    <property type="match status" value="1"/>
</dbReference>
<organism evidence="2 3">
    <name type="scientific">Brevibacillus choshinensis</name>
    <dbReference type="NCBI Taxonomy" id="54911"/>
    <lineage>
        <taxon>Bacteria</taxon>
        <taxon>Bacillati</taxon>
        <taxon>Bacillota</taxon>
        <taxon>Bacilli</taxon>
        <taxon>Bacillales</taxon>
        <taxon>Paenibacillaceae</taxon>
        <taxon>Brevibacillus</taxon>
    </lineage>
</organism>
<reference evidence="2 3" key="1">
    <citation type="submission" date="2015-09" db="EMBL/GenBank/DDBJ databases">
        <title>Genome sequencing project for genomic taxonomy and phylogenomics of Bacillus-like bacteria.</title>
        <authorList>
            <person name="Liu B."/>
            <person name="Wang J."/>
            <person name="Zhu Y."/>
            <person name="Liu G."/>
            <person name="Chen Q."/>
            <person name="Chen Z."/>
            <person name="Lan J."/>
            <person name="Che J."/>
            <person name="Ge C."/>
            <person name="Shi H."/>
            <person name="Pan Z."/>
            <person name="Liu X."/>
        </authorList>
    </citation>
    <scope>NUCLEOTIDE SEQUENCE [LARGE SCALE GENOMIC DNA]</scope>
    <source>
        <strain evidence="2 3">DSM 8552</strain>
    </source>
</reference>
<evidence type="ECO:0000259" key="1">
    <source>
        <dbReference type="Pfam" id="PF01266"/>
    </source>
</evidence>
<protein>
    <submittedName>
        <fullName evidence="2">Amino acid oxidase</fullName>
    </submittedName>
</protein>
<dbReference type="InterPro" id="IPR036188">
    <property type="entry name" value="FAD/NAD-bd_sf"/>
</dbReference>
<dbReference type="PANTHER" id="PTHR13847">
    <property type="entry name" value="SARCOSINE DEHYDROGENASE-RELATED"/>
    <property type="match status" value="1"/>
</dbReference>
<feature type="domain" description="FAD dependent oxidoreductase" evidence="1">
    <location>
        <begin position="30"/>
        <end position="384"/>
    </location>
</feature>
<accession>A0ABR5NCV9</accession>
<dbReference type="InterPro" id="IPR006076">
    <property type="entry name" value="FAD-dep_OxRdtase"/>
</dbReference>
<keyword evidence="3" id="KW-1185">Reference proteome</keyword>
<dbReference type="Pfam" id="PF01266">
    <property type="entry name" value="DAO"/>
    <property type="match status" value="1"/>
</dbReference>
<evidence type="ECO:0000313" key="3">
    <source>
        <dbReference type="Proteomes" id="UP000051063"/>
    </source>
</evidence>
<dbReference type="Proteomes" id="UP000051063">
    <property type="component" value="Unassembled WGS sequence"/>
</dbReference>
<dbReference type="PANTHER" id="PTHR13847:SF201">
    <property type="entry name" value="PUTATIBE OXIDOREDUCTASE"/>
    <property type="match status" value="1"/>
</dbReference>
<dbReference type="Gene3D" id="3.50.50.60">
    <property type="entry name" value="FAD/NAD(P)-binding domain"/>
    <property type="match status" value="1"/>
</dbReference>
<comment type="caution">
    <text evidence="2">The sequence shown here is derived from an EMBL/GenBank/DDBJ whole genome shotgun (WGS) entry which is preliminary data.</text>
</comment>
<dbReference type="RefSeq" id="WP_055743671.1">
    <property type="nucleotide sequence ID" value="NZ_LJJB01000007.1"/>
</dbReference>
<name>A0ABR5NCV9_BRECH</name>
<dbReference type="EMBL" id="LJJB01000007">
    <property type="protein sequence ID" value="KQL49374.1"/>
    <property type="molecule type" value="Genomic_DNA"/>
</dbReference>